<sequence>MMERESGCAGSLFERIREAADSPLRRKPKEALLRSVLNNLQNVLNTRSGSCHGSPELGITDLNDSVLVSGDFREGIKNAISNCVLRFEPRISDVSVTAVAEDGYAPLELRFHIVATMDFSDSRDVLEFDILLDNHQHWRVE</sequence>
<dbReference type="Proteomes" id="UP001246690">
    <property type="component" value="Chromosome"/>
</dbReference>
<dbReference type="RefSeq" id="WP_309879235.1">
    <property type="nucleotide sequence ID" value="NZ_CP133838.1"/>
</dbReference>
<keyword evidence="3" id="KW-1185">Reference proteome</keyword>
<reference evidence="2 3" key="1">
    <citation type="submission" date="2023-09" db="EMBL/GenBank/DDBJ databases">
        <title>Buttiauxella selenatireducens sp. nov., isolated from the rhizosphere of Cardamine hupingshanesis.</title>
        <authorList>
            <person name="Zhang S."/>
            <person name="Xu Z."/>
            <person name="Wang H."/>
            <person name="Guo Y."/>
        </authorList>
    </citation>
    <scope>NUCLEOTIDE SEQUENCE [LARGE SCALE GENOMIC DNA]</scope>
    <source>
        <strain evidence="2 3">R73</strain>
    </source>
</reference>
<gene>
    <name evidence="2" type="primary">tssE</name>
    <name evidence="2" type="ORF">RHD99_21845</name>
</gene>
<protein>
    <submittedName>
        <fullName evidence="2">Type VI secretion system baseplate subunit TssE</fullName>
    </submittedName>
</protein>
<dbReference type="PANTHER" id="PTHR38595">
    <property type="entry name" value="CYTOPLASMIC PROTEIN-RELATED"/>
    <property type="match status" value="1"/>
</dbReference>
<dbReference type="PANTHER" id="PTHR38595:SF2">
    <property type="entry name" value="TYPE VI SECRETION SYSTEM BASEPLATE SUBUNIT TSSE"/>
    <property type="match status" value="1"/>
</dbReference>
<dbReference type="InterPro" id="IPR053176">
    <property type="entry name" value="T6SS_TssE1-like"/>
</dbReference>
<dbReference type="Gene3D" id="3.10.450.40">
    <property type="match status" value="1"/>
</dbReference>
<dbReference type="Pfam" id="PF04965">
    <property type="entry name" value="GPW_gp25"/>
    <property type="match status" value="1"/>
</dbReference>
<organism evidence="2 3">
    <name type="scientific">Buttiauxella selenatireducens</name>
    <dbReference type="NCBI Taxonomy" id="3073902"/>
    <lineage>
        <taxon>Bacteria</taxon>
        <taxon>Pseudomonadati</taxon>
        <taxon>Pseudomonadota</taxon>
        <taxon>Gammaproteobacteria</taxon>
        <taxon>Enterobacterales</taxon>
        <taxon>Enterobacteriaceae</taxon>
        <taxon>Buttiauxella</taxon>
    </lineage>
</organism>
<dbReference type="InterPro" id="IPR017737">
    <property type="entry name" value="TssE1-like"/>
</dbReference>
<feature type="domain" description="IraD/Gp25-like" evidence="1">
    <location>
        <begin position="32"/>
        <end position="118"/>
    </location>
</feature>
<name>A0ABY9SLF6_9ENTR</name>
<proteinExistence type="predicted"/>
<accession>A0ABY9SLF6</accession>
<evidence type="ECO:0000313" key="3">
    <source>
        <dbReference type="Proteomes" id="UP001246690"/>
    </source>
</evidence>
<dbReference type="InterPro" id="IPR007048">
    <property type="entry name" value="IraD/Gp25-like"/>
</dbReference>
<dbReference type="NCBIfam" id="TIGR03357">
    <property type="entry name" value="VI_zyme"/>
    <property type="match status" value="1"/>
</dbReference>
<dbReference type="EMBL" id="CP133838">
    <property type="protein sequence ID" value="WMY76807.1"/>
    <property type="molecule type" value="Genomic_DNA"/>
</dbReference>
<evidence type="ECO:0000259" key="1">
    <source>
        <dbReference type="Pfam" id="PF04965"/>
    </source>
</evidence>
<dbReference type="SUPFAM" id="SSF160719">
    <property type="entry name" value="gpW/gp25-like"/>
    <property type="match status" value="1"/>
</dbReference>
<evidence type="ECO:0000313" key="2">
    <source>
        <dbReference type="EMBL" id="WMY76807.1"/>
    </source>
</evidence>